<dbReference type="EMBL" id="JABJRC010000013">
    <property type="protein sequence ID" value="NOL45476.1"/>
    <property type="molecule type" value="Genomic_DNA"/>
</dbReference>
<evidence type="ECO:0000313" key="4">
    <source>
        <dbReference type="Proteomes" id="UP000534306"/>
    </source>
</evidence>
<sequence length="423" mass="46330">MQTTYEDALWIARRTMGRSVLRVQDERDKQLKPAAAEDWRSVLAATAKHLRVLGYDVTGVAAPEVAAHKLGAVGRAIEIASDVLERQGDELPEVLGGDPTAVQAAQVEVAQIALAALDLAGSDPGINQFERKQLRAVATQLYPLTSQPARYIGLGTLGDLATGSRLNDGISRMSRWAGRWERASAVVPADFIGPPEMFALSAQLHFACEDSWRLVDGLLASPHTRLTKRHEATLFRLRTMLKRANAGVLTAANWWKEQISEPPEIGWTPPEITFSELRAAADEVMRPDGELLGAAELVPDRATADRLIQTVDELAFATRQVASRYDQTLWRSIGPGEEIDPDHDLEGMLVALPLPWHPDNITESESKLVASVIWSVDQLTSALELSHKLAIQRGDERSADDVRPQPTVTDPVDQQPEQPGPSL</sequence>
<dbReference type="RefSeq" id="WP_171678774.1">
    <property type="nucleotide sequence ID" value="NZ_BAAAGT010000004.1"/>
</dbReference>
<protein>
    <submittedName>
        <fullName evidence="3">Uncharacterized protein</fullName>
    </submittedName>
</protein>
<keyword evidence="4" id="KW-1185">Reference proteome</keyword>
<feature type="region of interest" description="Disordered" evidence="1">
    <location>
        <begin position="393"/>
        <end position="423"/>
    </location>
</feature>
<dbReference type="EMBL" id="JACHKF010000001">
    <property type="protein sequence ID" value="MBB6566688.1"/>
    <property type="molecule type" value="Genomic_DNA"/>
</dbReference>
<dbReference type="Proteomes" id="UP000534306">
    <property type="component" value="Unassembled WGS sequence"/>
</dbReference>
<dbReference type="AlphaFoldDB" id="A0A7Y4L8T9"/>
<comment type="caution">
    <text evidence="3">The sequence shown here is derived from an EMBL/GenBank/DDBJ whole genome shotgun (WGS) entry which is preliminary data.</text>
</comment>
<feature type="compositionally biased region" description="Basic and acidic residues" evidence="1">
    <location>
        <begin position="393"/>
        <end position="403"/>
    </location>
</feature>
<gene>
    <name evidence="2" type="ORF">HNR71_002325</name>
    <name evidence="3" type="ORF">HPO96_35035</name>
</gene>
<evidence type="ECO:0000313" key="5">
    <source>
        <dbReference type="Proteomes" id="UP000553957"/>
    </source>
</evidence>
<proteinExistence type="predicted"/>
<evidence type="ECO:0000256" key="1">
    <source>
        <dbReference type="SAM" id="MobiDB-lite"/>
    </source>
</evidence>
<evidence type="ECO:0000313" key="2">
    <source>
        <dbReference type="EMBL" id="MBB6566688.1"/>
    </source>
</evidence>
<dbReference type="Proteomes" id="UP000553957">
    <property type="component" value="Unassembled WGS sequence"/>
</dbReference>
<organism evidence="3 4">
    <name type="scientific">Kribbella sandramycini</name>
    <dbReference type="NCBI Taxonomy" id="60450"/>
    <lineage>
        <taxon>Bacteria</taxon>
        <taxon>Bacillati</taxon>
        <taxon>Actinomycetota</taxon>
        <taxon>Actinomycetes</taxon>
        <taxon>Propionibacteriales</taxon>
        <taxon>Kribbellaceae</taxon>
        <taxon>Kribbella</taxon>
    </lineage>
</organism>
<reference evidence="2 5" key="2">
    <citation type="submission" date="2020-08" db="EMBL/GenBank/DDBJ databases">
        <title>Sequencing the genomes of 1000 actinobacteria strains.</title>
        <authorList>
            <person name="Klenk H.-P."/>
        </authorList>
    </citation>
    <scope>NUCLEOTIDE SEQUENCE [LARGE SCALE GENOMIC DNA]</scope>
    <source>
        <strain evidence="2 5">DSM 15626</strain>
    </source>
</reference>
<reference evidence="3 4" key="1">
    <citation type="submission" date="2020-05" db="EMBL/GenBank/DDBJ databases">
        <title>Genome sequence of Kribbella sandramycini ATCC 39419.</title>
        <authorList>
            <person name="Maclea K.S."/>
            <person name="Fair J.L."/>
        </authorList>
    </citation>
    <scope>NUCLEOTIDE SEQUENCE [LARGE SCALE GENOMIC DNA]</scope>
    <source>
        <strain evidence="3 4">ATCC 39419</strain>
    </source>
</reference>
<name>A0A7Y4L8T9_9ACTN</name>
<accession>A0A7Y4L8T9</accession>
<evidence type="ECO:0000313" key="3">
    <source>
        <dbReference type="EMBL" id="NOL45476.1"/>
    </source>
</evidence>